<protein>
    <submittedName>
        <fullName evidence="3">Ubiquitin carboxyl-terminal hydrolase 34</fullName>
    </submittedName>
</protein>
<sequence>MFCAPQCLCKAHAAENLSNGSFDNEFVFVWVIRVSLHLNCCKDDHRYLLALLQHADMNTEPAAVKNLLTLWDDNIIQKLFRSETIVKVECSACKVVLESSDHWLNLFKWLGISWCAKTAYNFKSFVHFSGLISSSPLLNKLESIMRLEILIKH</sequence>
<organism evidence="1">
    <name type="scientific">Echinococcus granulosus</name>
    <name type="common">Hydatid tapeworm</name>
    <dbReference type="NCBI Taxonomy" id="6210"/>
    <lineage>
        <taxon>Eukaryota</taxon>
        <taxon>Metazoa</taxon>
        <taxon>Spiralia</taxon>
        <taxon>Lophotrochozoa</taxon>
        <taxon>Platyhelminthes</taxon>
        <taxon>Cestoda</taxon>
        <taxon>Eucestoda</taxon>
        <taxon>Cyclophyllidea</taxon>
        <taxon>Taeniidae</taxon>
        <taxon>Echinococcus</taxon>
        <taxon>Echinococcus granulosus group</taxon>
    </lineage>
</organism>
<name>A0A068X3X1_ECHGR</name>
<reference evidence="1 2" key="1">
    <citation type="journal article" date="2013" name="Nature">
        <title>The genomes of four tapeworm species reveal adaptations to parasitism.</title>
        <authorList>
            <person name="Tsai I.J."/>
            <person name="Zarowiecki M."/>
            <person name="Holroyd N."/>
            <person name="Garciarrubio A."/>
            <person name="Sanchez-Flores A."/>
            <person name="Brooks K.L."/>
            <person name="Tracey A."/>
            <person name="Bobes R.J."/>
            <person name="Fragoso G."/>
            <person name="Sciutto E."/>
            <person name="Aslett M."/>
            <person name="Beasley H."/>
            <person name="Bennett H.M."/>
            <person name="Cai J."/>
            <person name="Camicia F."/>
            <person name="Clark R."/>
            <person name="Cucher M."/>
            <person name="De Silva N."/>
            <person name="Day T.A."/>
            <person name="Deplazes P."/>
            <person name="Estrada K."/>
            <person name="Fernandez C."/>
            <person name="Holland P.W."/>
            <person name="Hou J."/>
            <person name="Hu S."/>
            <person name="Huckvale T."/>
            <person name="Hung S.S."/>
            <person name="Kamenetzky L."/>
            <person name="Keane J.A."/>
            <person name="Kiss F."/>
            <person name="Koziol U."/>
            <person name="Lambert O."/>
            <person name="Liu K."/>
            <person name="Luo X."/>
            <person name="Luo Y."/>
            <person name="Macchiaroli N."/>
            <person name="Nichol S."/>
            <person name="Paps J."/>
            <person name="Parkinson J."/>
            <person name="Pouchkina-Stantcheva N."/>
            <person name="Riddiford N."/>
            <person name="Rosenzvit M."/>
            <person name="Salinas G."/>
            <person name="Wasmuth J.D."/>
            <person name="Zamanian M."/>
            <person name="Zheng Y."/>
            <person name="Cai X."/>
            <person name="Soberon X."/>
            <person name="Olson P.D."/>
            <person name="Laclette J.P."/>
            <person name="Brehm K."/>
            <person name="Berriman M."/>
            <person name="Garciarrubio A."/>
            <person name="Bobes R.J."/>
            <person name="Fragoso G."/>
            <person name="Sanchez-Flores A."/>
            <person name="Estrada K."/>
            <person name="Cevallos M.A."/>
            <person name="Morett E."/>
            <person name="Gonzalez V."/>
            <person name="Portillo T."/>
            <person name="Ochoa-Leyva A."/>
            <person name="Jose M.V."/>
            <person name="Sciutto E."/>
            <person name="Landa A."/>
            <person name="Jimenez L."/>
            <person name="Valdes V."/>
            <person name="Carrero J.C."/>
            <person name="Larralde C."/>
            <person name="Morales-Montor J."/>
            <person name="Limon-Lason J."/>
            <person name="Soberon X."/>
            <person name="Laclette J.P."/>
        </authorList>
    </citation>
    <scope>NUCLEOTIDE SEQUENCE [LARGE SCALE GENOMIC DNA]</scope>
</reference>
<evidence type="ECO:0000313" key="1">
    <source>
        <dbReference type="EMBL" id="CDS24628.1"/>
    </source>
</evidence>
<dbReference type="AlphaFoldDB" id="A0A068X3X1"/>
<proteinExistence type="predicted"/>
<reference evidence="3" key="3">
    <citation type="submission" date="2020-10" db="UniProtKB">
        <authorList>
            <consortium name="WormBaseParasite"/>
        </authorList>
    </citation>
    <scope>IDENTIFICATION</scope>
</reference>
<gene>
    <name evidence="1" type="ORF">EgrG_000730800</name>
</gene>
<accession>A0A068X3X1</accession>
<evidence type="ECO:0000313" key="2">
    <source>
        <dbReference type="Proteomes" id="UP000492820"/>
    </source>
</evidence>
<reference evidence="1" key="2">
    <citation type="submission" date="2014-06" db="EMBL/GenBank/DDBJ databases">
        <authorList>
            <person name="Aslett M."/>
        </authorList>
    </citation>
    <scope>NUCLEOTIDE SEQUENCE</scope>
</reference>
<dbReference type="WBParaSite" id="EgrG_000730800">
    <property type="protein sequence ID" value="EgrG_000730800"/>
    <property type="gene ID" value="EgrG_000730800"/>
</dbReference>
<evidence type="ECO:0000313" key="3">
    <source>
        <dbReference type="WBParaSite" id="EgrG_000730800"/>
    </source>
</evidence>
<dbReference type="Proteomes" id="UP000492820">
    <property type="component" value="Unassembled WGS sequence"/>
</dbReference>
<dbReference type="EMBL" id="LK028612">
    <property type="protein sequence ID" value="CDS24628.1"/>
    <property type="molecule type" value="Genomic_DNA"/>
</dbReference>
<dbReference type="OrthoDB" id="10535862at2759"/>